<dbReference type="GO" id="GO:0008986">
    <property type="term" value="F:pyruvate, water dikinase activity"/>
    <property type="evidence" value="ECO:0007669"/>
    <property type="project" value="UniProtKB-EC"/>
</dbReference>
<comment type="similarity">
    <text evidence="4 15">Belongs to the PEP-utilizing enzyme family.</text>
</comment>
<dbReference type="Gene3D" id="3.20.20.60">
    <property type="entry name" value="Phosphoenolpyruvate-binding domains"/>
    <property type="match status" value="1"/>
</dbReference>
<dbReference type="InterPro" id="IPR018274">
    <property type="entry name" value="PEP_util_AS"/>
</dbReference>
<evidence type="ECO:0000256" key="9">
    <source>
        <dbReference type="ARBA" id="ARBA00022741"/>
    </source>
</evidence>
<dbReference type="InterPro" id="IPR002192">
    <property type="entry name" value="PPDK_AMP/ATP-bd"/>
</dbReference>
<dbReference type="Proteomes" id="UP000295777">
    <property type="component" value="Unassembled WGS sequence"/>
</dbReference>
<evidence type="ECO:0000313" key="19">
    <source>
        <dbReference type="EMBL" id="TCK06260.1"/>
    </source>
</evidence>
<sequence>MEREKLVVWLDEVGIEDVPLVGGKNASLGEMIKALSPKGVHIPEGFVVTSAAYRYFLEYNNLEEKIKEILKGLNVNDVNDLQRRGEKIRELIRSGDFPEDLEKMIETYYRELSKKFGLETVDVAVRSSATAEDLPDASFAGQQDTFLNVRGVDSLLNAVKKCFASLFTDRAISYRETFGFDHFQVALSVGIQKMVRSDLAAAGVGFSIDTESGFRDVVLITGSYGLGEMVVRGAVVPDEWVVFKPTLAKGYKAIIEKRLGDKQLKMIYGDSEKKPVKVVSVPLKDRDRFCLTDEEVLTLANWIVEIEKYYSEKNGRWTPMDVEWAKDGTTGKLYIVQARPETVHSQKDFNKITVYRITEPPEERQRKLLVSGIAVGRKVAEGKVKILMSLEEAERFEEGDILVTDMTDPDWEPIMKKASAIVTNRGGRTCHAAIVARELGVPAIVGAGNATEVLKEGQSVTVSCAEGSTGYVYDGKVSYEVEEVDLAELPMPKTPIMFNIATPEGAFDLSFLPNAGVGLAREEFIINNYIGIHPNALIRFEEIKELDPELAEEIERRTKGYEDKKQFYIDRLSYGIARIAAAFYPKPVVVRFSDFKSNEYANLLGGKYFEPKEENPMLGWRGAARYYSDNFKEAFGLECLAIRKVREEMGLDNVIVMIPFCRTPEEGRRVLEVMKEYGLERGKNGLQVYVMCELPSNVILADQFAEIFDGFSIGSNDLTQLTLGVDRDSGLVAHIYDERNEAVKRMVSMAIDAAKRHGRKVGICGQAPSDHPDFAQFLVEKGIDTISINPDSILEVIRALYEIERKLGIYEEETVY</sequence>
<evidence type="ECO:0000256" key="6">
    <source>
        <dbReference type="ARBA" id="ARBA00021623"/>
    </source>
</evidence>
<keyword evidence="12 15" id="KW-0460">Magnesium</keyword>
<dbReference type="PROSITE" id="PS00370">
    <property type="entry name" value="PEP_ENZYMES_PHOS_SITE"/>
    <property type="match status" value="1"/>
</dbReference>
<keyword evidence="9 15" id="KW-0547">Nucleotide-binding</keyword>
<dbReference type="FunFam" id="3.30.470.20:FF:000017">
    <property type="entry name" value="Phosphoenolpyruvate synthase"/>
    <property type="match status" value="1"/>
</dbReference>
<comment type="cofactor">
    <cofactor evidence="1 15">
        <name>Mg(2+)</name>
        <dbReference type="ChEBI" id="CHEBI:18420"/>
    </cofactor>
</comment>
<dbReference type="NCBIfam" id="TIGR01418">
    <property type="entry name" value="PEP_synth"/>
    <property type="match status" value="1"/>
</dbReference>
<dbReference type="Gene3D" id="3.50.30.10">
    <property type="entry name" value="Phosphohistidine domain"/>
    <property type="match status" value="1"/>
</dbReference>
<evidence type="ECO:0000256" key="13">
    <source>
        <dbReference type="ARBA" id="ARBA00033470"/>
    </source>
</evidence>
<dbReference type="AlphaFoldDB" id="A0A4R1GH25"/>
<proteinExistence type="inferred from homology"/>
<dbReference type="InterPro" id="IPR015813">
    <property type="entry name" value="Pyrv/PenolPyrv_kinase-like_dom"/>
</dbReference>
<dbReference type="PANTHER" id="PTHR43030">
    <property type="entry name" value="PHOSPHOENOLPYRUVATE SYNTHASE"/>
    <property type="match status" value="1"/>
</dbReference>
<comment type="catalytic activity">
    <reaction evidence="14 15">
        <text>pyruvate + ATP + H2O = phosphoenolpyruvate + AMP + phosphate + 2 H(+)</text>
        <dbReference type="Rhea" id="RHEA:11364"/>
        <dbReference type="ChEBI" id="CHEBI:15361"/>
        <dbReference type="ChEBI" id="CHEBI:15377"/>
        <dbReference type="ChEBI" id="CHEBI:15378"/>
        <dbReference type="ChEBI" id="CHEBI:30616"/>
        <dbReference type="ChEBI" id="CHEBI:43474"/>
        <dbReference type="ChEBI" id="CHEBI:58702"/>
        <dbReference type="ChEBI" id="CHEBI:456215"/>
        <dbReference type="EC" id="2.7.9.2"/>
    </reaction>
</comment>
<dbReference type="SUPFAM" id="SSF52009">
    <property type="entry name" value="Phosphohistidine domain"/>
    <property type="match status" value="1"/>
</dbReference>
<gene>
    <name evidence="19" type="ORF">CLV27_0061</name>
</gene>
<feature type="domain" description="PEP-utilising enzyme C-terminal" evidence="18">
    <location>
        <begin position="492"/>
        <end position="802"/>
    </location>
</feature>
<evidence type="ECO:0000256" key="15">
    <source>
        <dbReference type="PIRNR" id="PIRNR000854"/>
    </source>
</evidence>
<feature type="domain" description="PEP-utilising enzyme mobile" evidence="16">
    <location>
        <begin position="396"/>
        <end position="467"/>
    </location>
</feature>
<evidence type="ECO:0000256" key="12">
    <source>
        <dbReference type="ARBA" id="ARBA00022842"/>
    </source>
</evidence>
<dbReference type="FunFam" id="3.50.30.10:FF:000002">
    <property type="entry name" value="Phosphoenolpyruvate synthase"/>
    <property type="match status" value="1"/>
</dbReference>
<evidence type="ECO:0000313" key="20">
    <source>
        <dbReference type="Proteomes" id="UP000295777"/>
    </source>
</evidence>
<dbReference type="EC" id="2.7.9.2" evidence="5 15"/>
<protein>
    <recommendedName>
        <fullName evidence="6 15">Phosphoenolpyruvate synthase</fullName>
        <shortName evidence="15">PEP synthase</shortName>
        <ecNumber evidence="5 15">2.7.9.2</ecNumber>
    </recommendedName>
    <alternativeName>
        <fullName evidence="13 15">Pyruvate, water dikinase</fullName>
    </alternativeName>
</protein>
<dbReference type="EMBL" id="SMFV01000001">
    <property type="protein sequence ID" value="TCK06260.1"/>
    <property type="molecule type" value="Genomic_DNA"/>
</dbReference>
<evidence type="ECO:0000259" key="17">
    <source>
        <dbReference type="Pfam" id="PF01326"/>
    </source>
</evidence>
<evidence type="ECO:0000256" key="5">
    <source>
        <dbReference type="ARBA" id="ARBA00011996"/>
    </source>
</evidence>
<reference evidence="19 20" key="1">
    <citation type="submission" date="2019-03" db="EMBL/GenBank/DDBJ databases">
        <title>Genomic Encyclopedia of Archaeal and Bacterial Type Strains, Phase II (KMG-II): from individual species to whole genera.</title>
        <authorList>
            <person name="Goeker M."/>
        </authorList>
    </citation>
    <scope>NUCLEOTIDE SEQUENCE [LARGE SCALE GENOMIC DNA]</scope>
    <source>
        <strain evidence="19 20">DSM 24425</strain>
    </source>
</reference>
<evidence type="ECO:0000256" key="3">
    <source>
        <dbReference type="ARBA" id="ARBA00004742"/>
    </source>
</evidence>
<evidence type="ECO:0000256" key="1">
    <source>
        <dbReference type="ARBA" id="ARBA00001946"/>
    </source>
</evidence>
<dbReference type="InterPro" id="IPR006319">
    <property type="entry name" value="PEP_synth"/>
</dbReference>
<evidence type="ECO:0000259" key="18">
    <source>
        <dbReference type="Pfam" id="PF02896"/>
    </source>
</evidence>
<dbReference type="InterPro" id="IPR000121">
    <property type="entry name" value="PEP_util_C"/>
</dbReference>
<evidence type="ECO:0000256" key="2">
    <source>
        <dbReference type="ARBA" id="ARBA00002988"/>
    </source>
</evidence>
<evidence type="ECO:0000256" key="11">
    <source>
        <dbReference type="ARBA" id="ARBA00022840"/>
    </source>
</evidence>
<dbReference type="PANTHER" id="PTHR43030:SF1">
    <property type="entry name" value="PHOSPHOENOLPYRUVATE SYNTHASE"/>
    <property type="match status" value="1"/>
</dbReference>
<dbReference type="PIRSF" id="PIRSF000854">
    <property type="entry name" value="PEP_synthase"/>
    <property type="match status" value="1"/>
</dbReference>
<evidence type="ECO:0000256" key="10">
    <source>
        <dbReference type="ARBA" id="ARBA00022777"/>
    </source>
</evidence>
<dbReference type="RefSeq" id="WP_132524636.1">
    <property type="nucleotide sequence ID" value="NZ_SMFV01000001.1"/>
</dbReference>
<keyword evidence="7 15" id="KW-0808">Transferase</keyword>
<dbReference type="SUPFAM" id="SSF51621">
    <property type="entry name" value="Phosphoenolpyruvate/pyruvate domain"/>
    <property type="match status" value="1"/>
</dbReference>
<dbReference type="NCBIfam" id="NF005057">
    <property type="entry name" value="PRK06464.1"/>
    <property type="match status" value="1"/>
</dbReference>
<dbReference type="InterPro" id="IPR040442">
    <property type="entry name" value="Pyrv_kinase-like_dom_sf"/>
</dbReference>
<dbReference type="Pfam" id="PF02896">
    <property type="entry name" value="PEP-utilizers_C"/>
    <property type="match status" value="1"/>
</dbReference>
<keyword evidence="20" id="KW-1185">Reference proteome</keyword>
<feature type="domain" description="Pyruvate phosphate dikinase AMP/ATP-binding" evidence="17">
    <location>
        <begin position="19"/>
        <end position="349"/>
    </location>
</feature>
<keyword evidence="8 15" id="KW-0479">Metal-binding</keyword>
<dbReference type="GO" id="GO:0046872">
    <property type="term" value="F:metal ion binding"/>
    <property type="evidence" value="ECO:0007669"/>
    <property type="project" value="UniProtKB-KW"/>
</dbReference>
<dbReference type="Gene3D" id="3.30.1490.20">
    <property type="entry name" value="ATP-grasp fold, A domain"/>
    <property type="match status" value="1"/>
</dbReference>
<evidence type="ECO:0000256" key="14">
    <source>
        <dbReference type="ARBA" id="ARBA00047700"/>
    </source>
</evidence>
<name>A0A4R1GH25_9BACT</name>
<evidence type="ECO:0000256" key="7">
    <source>
        <dbReference type="ARBA" id="ARBA00022679"/>
    </source>
</evidence>
<organism evidence="19 20">
    <name type="scientific">Phorcysia thermohydrogeniphila</name>
    <dbReference type="NCBI Taxonomy" id="936138"/>
    <lineage>
        <taxon>Bacteria</taxon>
        <taxon>Pseudomonadati</taxon>
        <taxon>Aquificota</taxon>
        <taxon>Aquificia</taxon>
        <taxon>Desulfurobacteriales</taxon>
        <taxon>Desulfurobacteriaceae</taxon>
        <taxon>Phorcysia</taxon>
    </lineage>
</organism>
<dbReference type="Pfam" id="PF01326">
    <property type="entry name" value="PPDK_N"/>
    <property type="match status" value="1"/>
</dbReference>
<dbReference type="Gene3D" id="3.30.470.20">
    <property type="entry name" value="ATP-grasp fold, B domain"/>
    <property type="match status" value="1"/>
</dbReference>
<dbReference type="Pfam" id="PF00391">
    <property type="entry name" value="PEP-utilizers"/>
    <property type="match status" value="1"/>
</dbReference>
<dbReference type="OrthoDB" id="9765468at2"/>
<dbReference type="PRINTS" id="PR01736">
    <property type="entry name" value="PHPHTRNFRASE"/>
</dbReference>
<dbReference type="InterPro" id="IPR023151">
    <property type="entry name" value="PEP_util_CS"/>
</dbReference>
<dbReference type="PROSITE" id="PS00742">
    <property type="entry name" value="PEP_ENZYMES_2"/>
    <property type="match status" value="1"/>
</dbReference>
<evidence type="ECO:0000256" key="8">
    <source>
        <dbReference type="ARBA" id="ARBA00022723"/>
    </source>
</evidence>
<evidence type="ECO:0000259" key="16">
    <source>
        <dbReference type="Pfam" id="PF00391"/>
    </source>
</evidence>
<dbReference type="GO" id="GO:0006094">
    <property type="term" value="P:gluconeogenesis"/>
    <property type="evidence" value="ECO:0007669"/>
    <property type="project" value="UniProtKB-UniPathway"/>
</dbReference>
<accession>A0A4R1GH25</accession>
<dbReference type="UniPathway" id="UPA00138"/>
<dbReference type="SUPFAM" id="SSF56059">
    <property type="entry name" value="Glutathione synthetase ATP-binding domain-like"/>
    <property type="match status" value="1"/>
</dbReference>
<keyword evidence="10 15" id="KW-0418">Kinase</keyword>
<keyword evidence="11 15" id="KW-0067">ATP-binding</keyword>
<dbReference type="InterPro" id="IPR008279">
    <property type="entry name" value="PEP-util_enz_mobile_dom"/>
</dbReference>
<evidence type="ECO:0000256" key="4">
    <source>
        <dbReference type="ARBA" id="ARBA00007837"/>
    </source>
</evidence>
<dbReference type="GO" id="GO:0005524">
    <property type="term" value="F:ATP binding"/>
    <property type="evidence" value="ECO:0007669"/>
    <property type="project" value="UniProtKB-KW"/>
</dbReference>
<dbReference type="InterPro" id="IPR013815">
    <property type="entry name" value="ATP_grasp_subdomain_1"/>
</dbReference>
<comment type="pathway">
    <text evidence="3 15">Carbohydrate biosynthesis; gluconeogenesis.</text>
</comment>
<comment type="function">
    <text evidence="2 15">Catalyzes the phosphorylation of pyruvate to phosphoenolpyruvate.</text>
</comment>
<dbReference type="InterPro" id="IPR036637">
    <property type="entry name" value="Phosphohistidine_dom_sf"/>
</dbReference>
<comment type="caution">
    <text evidence="19">The sequence shown here is derived from an EMBL/GenBank/DDBJ whole genome shotgun (WGS) entry which is preliminary data.</text>
</comment>
<keyword evidence="19" id="KW-0670">Pyruvate</keyword>
<dbReference type="FunFam" id="3.30.1490.20:FF:000010">
    <property type="entry name" value="Phosphoenolpyruvate synthase"/>
    <property type="match status" value="1"/>
</dbReference>